<organism evidence="1 2">
    <name type="scientific">Trichuris muris</name>
    <name type="common">Mouse whipworm</name>
    <dbReference type="NCBI Taxonomy" id="70415"/>
    <lineage>
        <taxon>Eukaryota</taxon>
        <taxon>Metazoa</taxon>
        <taxon>Ecdysozoa</taxon>
        <taxon>Nematoda</taxon>
        <taxon>Enoplea</taxon>
        <taxon>Dorylaimia</taxon>
        <taxon>Trichinellida</taxon>
        <taxon>Trichuridae</taxon>
        <taxon>Trichuris</taxon>
    </lineage>
</organism>
<name>A0A5S6QZI2_TRIMR</name>
<reference evidence="2" key="1">
    <citation type="submission" date="2019-12" db="UniProtKB">
        <authorList>
            <consortium name="WormBaseParasite"/>
        </authorList>
    </citation>
    <scope>IDENTIFICATION</scope>
</reference>
<dbReference type="AlphaFoldDB" id="A0A5S6QZI2"/>
<proteinExistence type="predicted"/>
<accession>A0A5S6QZI2</accession>
<dbReference type="Proteomes" id="UP000046395">
    <property type="component" value="Unassembled WGS sequence"/>
</dbReference>
<sequence>MPMLALLSLVTYNHVRDVGMRGRSRESATRSTQSPIHDQSRLAATSAFSFISARLEFASAFPGVDVGVAASTLYARGRLASLLERTTAFRLNELLEFLGIFHTALCRSPSLPHHHPCVQFLTAWFDKGQRD</sequence>
<dbReference type="WBParaSite" id="TMUE_3000012499.1">
    <property type="protein sequence ID" value="TMUE_3000012499.1"/>
    <property type="gene ID" value="WBGene00301597"/>
</dbReference>
<evidence type="ECO:0000313" key="2">
    <source>
        <dbReference type="WBParaSite" id="TMUE_3000012499.1"/>
    </source>
</evidence>
<evidence type="ECO:0000313" key="1">
    <source>
        <dbReference type="Proteomes" id="UP000046395"/>
    </source>
</evidence>
<protein>
    <submittedName>
        <fullName evidence="2">Uncharacterized protein</fullName>
    </submittedName>
</protein>
<keyword evidence="1" id="KW-1185">Reference proteome</keyword>